<dbReference type="Pfam" id="PF04055">
    <property type="entry name" value="Radical_SAM"/>
    <property type="match status" value="1"/>
</dbReference>
<dbReference type="InterPro" id="IPR013785">
    <property type="entry name" value="Aldolase_TIM"/>
</dbReference>
<dbReference type="SUPFAM" id="SSF102114">
    <property type="entry name" value="Radical SAM enzymes"/>
    <property type="match status" value="1"/>
</dbReference>
<feature type="domain" description="Radical SAM core" evidence="7">
    <location>
        <begin position="80"/>
        <end position="295"/>
    </location>
</feature>
<comment type="caution">
    <text evidence="8">The sequence shown here is derived from an EMBL/GenBank/DDBJ whole genome shotgun (WGS) entry which is preliminary data.</text>
</comment>
<keyword evidence="4" id="KW-0479">Metal-binding</keyword>
<dbReference type="SFLD" id="SFLDS00029">
    <property type="entry name" value="Radical_SAM"/>
    <property type="match status" value="1"/>
</dbReference>
<dbReference type="PANTHER" id="PTHR30352">
    <property type="entry name" value="PYRUVATE FORMATE-LYASE-ACTIVATING ENZYME"/>
    <property type="match status" value="1"/>
</dbReference>
<dbReference type="SFLD" id="SFLDG01101">
    <property type="entry name" value="Uncharacterised_Radical_SAM_Su"/>
    <property type="match status" value="1"/>
</dbReference>
<evidence type="ECO:0000313" key="9">
    <source>
        <dbReference type="Proteomes" id="UP001317259"/>
    </source>
</evidence>
<accession>A0ABT0FKC0</accession>
<evidence type="ECO:0000256" key="3">
    <source>
        <dbReference type="ARBA" id="ARBA00022691"/>
    </source>
</evidence>
<gene>
    <name evidence="8" type="primary">amrS</name>
    <name evidence="8" type="ORF">MF672_001075</name>
</gene>
<comment type="cofactor">
    <cofactor evidence="1">
        <name>[4Fe-4S] cluster</name>
        <dbReference type="ChEBI" id="CHEBI:49883"/>
    </cofactor>
</comment>
<dbReference type="Gene3D" id="3.20.20.70">
    <property type="entry name" value="Aldolase class I"/>
    <property type="match status" value="1"/>
</dbReference>
<evidence type="ECO:0000256" key="1">
    <source>
        <dbReference type="ARBA" id="ARBA00001966"/>
    </source>
</evidence>
<proteinExistence type="predicted"/>
<evidence type="ECO:0000259" key="7">
    <source>
        <dbReference type="PROSITE" id="PS51918"/>
    </source>
</evidence>
<sequence>MPLDERTHAWQETGHEARLWSKRDDGVVQCHLSPRNCVIREGRAGFCRVRVNRGGELQTLNYGKSVAMTEETIETEAVNHYAPGAKILSMGNVGCMMNCDYCHNWNTSQARFVTDDVVHTYTPEQVVESALARGIKVISWTYNDPVVWHEFILDTAALAREHGLINLYKSAFYISLEGATELVDVMDIFSISLKSMDPVFYKRFTKGRLQPVLDATQYVYQRGRHVEISNLVVTEANDKEEDARKVAEWVATNLSPEVPLHFVRFHPDYKYTHVGRTPIERLERAREVAFEVGMKYVYLGNVYDNPASNSYCPNCKNMVVSRYGLIAKSSGLTADACCTGCGAKLPFVMLPESSKSPLEVPEVPATDLERRDHFWRGDVRAVHVEVRNEESVPRMVRARVLGGPNEGTVIREVPVLPNSDFRFICSKADPDDIGVTLEFPRSVGMKSYEVYDRAHFPTLEVEAAPTESDSVPLPVFLGVPSRRDE</sequence>
<dbReference type="RefSeq" id="WP_242377092.1">
    <property type="nucleotide sequence ID" value="NZ_JAKRKC020000001.1"/>
</dbReference>
<dbReference type="PANTHER" id="PTHR30352:SF5">
    <property type="entry name" value="PYRUVATE FORMATE-LYASE 1-ACTIVATING ENZYME"/>
    <property type="match status" value="1"/>
</dbReference>
<dbReference type="PROSITE" id="PS51918">
    <property type="entry name" value="RADICAL_SAM"/>
    <property type="match status" value="1"/>
</dbReference>
<evidence type="ECO:0000313" key="8">
    <source>
        <dbReference type="EMBL" id="MCK2212398.1"/>
    </source>
</evidence>
<keyword evidence="2" id="KW-0004">4Fe-4S</keyword>
<keyword evidence="9" id="KW-1185">Reference proteome</keyword>
<dbReference type="InterPro" id="IPR058240">
    <property type="entry name" value="rSAM_sf"/>
</dbReference>
<dbReference type="EMBL" id="JAKRKC020000001">
    <property type="protein sequence ID" value="MCK2212398.1"/>
    <property type="molecule type" value="Genomic_DNA"/>
</dbReference>
<dbReference type="InterPro" id="IPR027596">
    <property type="entry name" value="AmmeMemoSam_rS"/>
</dbReference>
<dbReference type="InterPro" id="IPR034457">
    <property type="entry name" value="Organic_radical-activating"/>
</dbReference>
<dbReference type="CDD" id="cd01335">
    <property type="entry name" value="Radical_SAM"/>
    <property type="match status" value="1"/>
</dbReference>
<organism evidence="8 9">
    <name type="scientific">Actinomadura luzonensis</name>
    <dbReference type="NCBI Taxonomy" id="2805427"/>
    <lineage>
        <taxon>Bacteria</taxon>
        <taxon>Bacillati</taxon>
        <taxon>Actinomycetota</taxon>
        <taxon>Actinomycetes</taxon>
        <taxon>Streptosporangiales</taxon>
        <taxon>Thermomonosporaceae</taxon>
        <taxon>Actinomadura</taxon>
    </lineage>
</organism>
<evidence type="ECO:0000256" key="2">
    <source>
        <dbReference type="ARBA" id="ARBA00022485"/>
    </source>
</evidence>
<name>A0ABT0FKC0_9ACTN</name>
<keyword evidence="6" id="KW-0411">Iron-sulfur</keyword>
<keyword evidence="5" id="KW-0408">Iron</keyword>
<keyword evidence="3" id="KW-0949">S-adenosyl-L-methionine</keyword>
<evidence type="ECO:0000256" key="5">
    <source>
        <dbReference type="ARBA" id="ARBA00023004"/>
    </source>
</evidence>
<protein>
    <submittedName>
        <fullName evidence="8">AmmeMemoRadiSam system radical SAM enzyme</fullName>
    </submittedName>
</protein>
<evidence type="ECO:0000256" key="6">
    <source>
        <dbReference type="ARBA" id="ARBA00023014"/>
    </source>
</evidence>
<evidence type="ECO:0000256" key="4">
    <source>
        <dbReference type="ARBA" id="ARBA00022723"/>
    </source>
</evidence>
<dbReference type="NCBIfam" id="TIGR04337">
    <property type="entry name" value="AmmeMemoSam_rS"/>
    <property type="match status" value="1"/>
</dbReference>
<dbReference type="InterPro" id="IPR007197">
    <property type="entry name" value="rSAM"/>
</dbReference>
<dbReference type="Proteomes" id="UP001317259">
    <property type="component" value="Unassembled WGS sequence"/>
</dbReference>
<reference evidence="8 9" key="1">
    <citation type="submission" date="2022-04" db="EMBL/GenBank/DDBJ databases">
        <title>Genome draft of Actinomadura sp. ATCC 31491.</title>
        <authorList>
            <person name="Shi X."/>
            <person name="Du Y."/>
        </authorList>
    </citation>
    <scope>NUCLEOTIDE SEQUENCE [LARGE SCALE GENOMIC DNA]</scope>
    <source>
        <strain evidence="8 9">ATCC 31491</strain>
    </source>
</reference>